<feature type="signal peptide" evidence="6">
    <location>
        <begin position="1"/>
        <end position="15"/>
    </location>
</feature>
<evidence type="ECO:0000313" key="8">
    <source>
        <dbReference type="EMBL" id="CAH0363949.1"/>
    </source>
</evidence>
<evidence type="ECO:0000256" key="2">
    <source>
        <dbReference type="ARBA" id="ARBA00022692"/>
    </source>
</evidence>
<keyword evidence="3 5" id="KW-1133">Transmembrane helix</keyword>
<dbReference type="AlphaFoldDB" id="A0A8J2S8E8"/>
<keyword evidence="6" id="KW-0732">Signal</keyword>
<dbReference type="Proteomes" id="UP000789595">
    <property type="component" value="Unassembled WGS sequence"/>
</dbReference>
<keyword evidence="2 5" id="KW-0812">Transmembrane</keyword>
<evidence type="ECO:0000313" key="9">
    <source>
        <dbReference type="Proteomes" id="UP000789595"/>
    </source>
</evidence>
<dbReference type="OrthoDB" id="28208at2759"/>
<dbReference type="GO" id="GO:0015179">
    <property type="term" value="F:L-amino acid transmembrane transporter activity"/>
    <property type="evidence" value="ECO:0007669"/>
    <property type="project" value="TreeGrafter"/>
</dbReference>
<accession>A0A8J2S8E8</accession>
<dbReference type="InterPro" id="IPR013057">
    <property type="entry name" value="AA_transpt_TM"/>
</dbReference>
<protein>
    <recommendedName>
        <fullName evidence="7">Amino acid transporter transmembrane domain-containing protein</fullName>
    </recommendedName>
</protein>
<name>A0A8J2S8E8_9STRA</name>
<feature type="transmembrane region" description="Helical" evidence="5">
    <location>
        <begin position="125"/>
        <end position="147"/>
    </location>
</feature>
<feature type="transmembrane region" description="Helical" evidence="5">
    <location>
        <begin position="322"/>
        <end position="341"/>
    </location>
</feature>
<comment type="subcellular location">
    <subcellularLocation>
        <location evidence="1">Membrane</location>
        <topology evidence="1">Multi-pass membrane protein</topology>
    </subcellularLocation>
</comment>
<feature type="transmembrane region" description="Helical" evidence="5">
    <location>
        <begin position="237"/>
        <end position="261"/>
    </location>
</feature>
<gene>
    <name evidence="8" type="ORF">PECAL_1P02930</name>
</gene>
<feature type="transmembrane region" description="Helical" evidence="5">
    <location>
        <begin position="426"/>
        <end position="448"/>
    </location>
</feature>
<dbReference type="EMBL" id="CAKKNE010000001">
    <property type="protein sequence ID" value="CAH0363949.1"/>
    <property type="molecule type" value="Genomic_DNA"/>
</dbReference>
<evidence type="ECO:0000256" key="6">
    <source>
        <dbReference type="SAM" id="SignalP"/>
    </source>
</evidence>
<dbReference type="Pfam" id="PF01490">
    <property type="entry name" value="Aa_trans"/>
    <property type="match status" value="1"/>
</dbReference>
<feature type="chain" id="PRO_5035208530" description="Amino acid transporter transmembrane domain-containing protein" evidence="6">
    <location>
        <begin position="16"/>
        <end position="454"/>
    </location>
</feature>
<evidence type="ECO:0000256" key="1">
    <source>
        <dbReference type="ARBA" id="ARBA00004141"/>
    </source>
</evidence>
<dbReference type="PANTHER" id="PTHR22950">
    <property type="entry name" value="AMINO ACID TRANSPORTER"/>
    <property type="match status" value="1"/>
</dbReference>
<evidence type="ECO:0000256" key="4">
    <source>
        <dbReference type="ARBA" id="ARBA00023136"/>
    </source>
</evidence>
<evidence type="ECO:0000259" key="7">
    <source>
        <dbReference type="Pfam" id="PF01490"/>
    </source>
</evidence>
<feature type="transmembrane region" description="Helical" evidence="5">
    <location>
        <begin position="168"/>
        <end position="184"/>
    </location>
</feature>
<proteinExistence type="predicted"/>
<feature type="transmembrane region" description="Helical" evidence="5">
    <location>
        <begin position="78"/>
        <end position="99"/>
    </location>
</feature>
<feature type="transmembrane region" description="Helical" evidence="5">
    <location>
        <begin position="385"/>
        <end position="405"/>
    </location>
</feature>
<organism evidence="8 9">
    <name type="scientific">Pelagomonas calceolata</name>
    <dbReference type="NCBI Taxonomy" id="35677"/>
    <lineage>
        <taxon>Eukaryota</taxon>
        <taxon>Sar</taxon>
        <taxon>Stramenopiles</taxon>
        <taxon>Ochrophyta</taxon>
        <taxon>Pelagophyceae</taxon>
        <taxon>Pelagomonadales</taxon>
        <taxon>Pelagomonadaceae</taxon>
        <taxon>Pelagomonas</taxon>
    </lineage>
</organism>
<dbReference type="GO" id="GO:0016020">
    <property type="term" value="C:membrane"/>
    <property type="evidence" value="ECO:0007669"/>
    <property type="project" value="UniProtKB-SubCell"/>
</dbReference>
<feature type="domain" description="Amino acid transporter transmembrane" evidence="7">
    <location>
        <begin position="42"/>
        <end position="447"/>
    </location>
</feature>
<reference evidence="8" key="1">
    <citation type="submission" date="2021-11" db="EMBL/GenBank/DDBJ databases">
        <authorList>
            <consortium name="Genoscope - CEA"/>
            <person name="William W."/>
        </authorList>
    </citation>
    <scope>NUCLEOTIDE SEQUENCE</scope>
</reference>
<feature type="transmembrane region" description="Helical" evidence="5">
    <location>
        <begin position="281"/>
        <end position="301"/>
    </location>
</feature>
<evidence type="ECO:0000256" key="5">
    <source>
        <dbReference type="SAM" id="Phobius"/>
    </source>
</evidence>
<keyword evidence="9" id="KW-1185">Reference proteome</keyword>
<keyword evidence="4 5" id="KW-0472">Membrane</keyword>
<dbReference type="PANTHER" id="PTHR22950:SF652">
    <property type="entry name" value="TRANSMEMBRANE AMINO ACID TRANSPORTER FAMILY PROTEIN"/>
    <property type="match status" value="1"/>
</dbReference>
<sequence length="454" mass="46151">MRLLTFIALAPAANALLKPTRRAPVPKLRVPAEAGGAAVASKSSVTSSTLNLAKNIVGAGVLSLPAGIAACSASKKAAVPACGLIAGLGLVSAYCFALVGRACAATGTTTYRGAWESAVDKDSGALITGITTFKTLVGCIAYCIIIGDTAGSLLSGAAVPELLKRRDVFLSLFGAAVLFPLSMLRDLKSLAPASIIGLGGMLYTAGVTVLRALDGTYQKGGRLAAALVKEGKALPKFGGAFSPGGSLLFISMLATSYLAHYNAAAYYDELENPTLPRYNRVVYGGFAMAVGFFVAIAAAGHRTFGAASQGLILNSFAGADKLANAARALVGVAVACTYPLLFKGVRDGYFDIAKVSPANQEKQRTPATIAMVALTVLAGIKITDLGFVVAFGGAILGSAIIYVIPSQIALSACKKGKLALGGAEKLACRSINVMGYVLAVLGGTASVLSRMGKI</sequence>
<feature type="transmembrane region" description="Helical" evidence="5">
    <location>
        <begin position="190"/>
        <end position="213"/>
    </location>
</feature>
<comment type="caution">
    <text evidence="8">The sequence shown here is derived from an EMBL/GenBank/DDBJ whole genome shotgun (WGS) entry which is preliminary data.</text>
</comment>
<evidence type="ECO:0000256" key="3">
    <source>
        <dbReference type="ARBA" id="ARBA00022989"/>
    </source>
</evidence>